<protein>
    <submittedName>
        <fullName evidence="1">Uncharacterized protein</fullName>
    </submittedName>
</protein>
<sequence>MKDTNLLAQNDNELPHLWQKPTSKELLSCLEKLRVQLRVWNLRYDSPARTTKERQQQAASTSTYDRREVISFLSSVISSPLAWLDSDEEREMIWDQASKRMAERCGRTAMGEITRHWPFEDAAGEFTLAIREPPLTGDSLGLKTWGSSYALARLLPTFSSPDGPLAHLFATNSSDSTRYPALGEKREILELGSGTGLLGLAAACLWSANVALTDLPDILPNLRHNAELNADILASRGGSARVVPLTWGGTAEEETDPAFLERMNSYQLVLAADPLYDDNHPSLLARTIDEHLSFSPSARVLVMVPQRDATTKRLLGELRELLAAGLRALPPLRCLAEDIVHGQDDWVEEDGGPGDDGNDEEEDEHHRVGFWWGVFGREMGAAEVALS</sequence>
<dbReference type="Pfam" id="PF10294">
    <property type="entry name" value="Methyltransf_16"/>
    <property type="match status" value="1"/>
</dbReference>
<proteinExistence type="predicted"/>
<dbReference type="Proteomes" id="UP001583172">
    <property type="component" value="Unassembled WGS sequence"/>
</dbReference>
<comment type="caution">
    <text evidence="1">The sequence shown here is derived from an EMBL/GenBank/DDBJ whole genome shotgun (WGS) entry which is preliminary data.</text>
</comment>
<dbReference type="InterPro" id="IPR029063">
    <property type="entry name" value="SAM-dependent_MTases_sf"/>
</dbReference>
<dbReference type="InterPro" id="IPR019410">
    <property type="entry name" value="Methyltransf_16"/>
</dbReference>
<keyword evidence="2" id="KW-1185">Reference proteome</keyword>
<dbReference type="EMBL" id="JAZGSY010000040">
    <property type="protein sequence ID" value="KAL1842545.1"/>
    <property type="molecule type" value="Genomic_DNA"/>
</dbReference>
<dbReference type="Gene3D" id="3.40.50.150">
    <property type="entry name" value="Vaccinia Virus protein VP39"/>
    <property type="match status" value="1"/>
</dbReference>
<dbReference type="PANTHER" id="PTHR14614:SF156">
    <property type="entry name" value="PROTEIN-LYSINE N-METHYLTRANSFERASE EFM2"/>
    <property type="match status" value="1"/>
</dbReference>
<dbReference type="SUPFAM" id="SSF53335">
    <property type="entry name" value="S-adenosyl-L-methionine-dependent methyltransferases"/>
    <property type="match status" value="1"/>
</dbReference>
<evidence type="ECO:0000313" key="2">
    <source>
        <dbReference type="Proteomes" id="UP001583172"/>
    </source>
</evidence>
<dbReference type="PANTHER" id="PTHR14614">
    <property type="entry name" value="HEPATOCELLULAR CARCINOMA-ASSOCIATED ANTIGEN"/>
    <property type="match status" value="1"/>
</dbReference>
<evidence type="ECO:0000313" key="1">
    <source>
        <dbReference type="EMBL" id="KAL1842545.1"/>
    </source>
</evidence>
<organism evidence="1 2">
    <name type="scientific">Humicola insolens</name>
    <name type="common">Soft-rot fungus</name>
    <dbReference type="NCBI Taxonomy" id="85995"/>
    <lineage>
        <taxon>Eukaryota</taxon>
        <taxon>Fungi</taxon>
        <taxon>Dikarya</taxon>
        <taxon>Ascomycota</taxon>
        <taxon>Pezizomycotina</taxon>
        <taxon>Sordariomycetes</taxon>
        <taxon>Sordariomycetidae</taxon>
        <taxon>Sordariales</taxon>
        <taxon>Chaetomiaceae</taxon>
        <taxon>Mycothermus</taxon>
    </lineage>
</organism>
<gene>
    <name evidence="1" type="ORF">VTJ49DRAFT_5021</name>
</gene>
<accession>A0ABR3VMB5</accession>
<name>A0ABR3VMB5_HUMIN</name>
<reference evidence="1 2" key="1">
    <citation type="journal article" date="2024" name="Commun. Biol.">
        <title>Comparative genomic analysis of thermophilic fungi reveals convergent evolutionary adaptations and gene losses.</title>
        <authorList>
            <person name="Steindorff A.S."/>
            <person name="Aguilar-Pontes M.V."/>
            <person name="Robinson A.J."/>
            <person name="Andreopoulos B."/>
            <person name="LaButti K."/>
            <person name="Kuo A."/>
            <person name="Mondo S."/>
            <person name="Riley R."/>
            <person name="Otillar R."/>
            <person name="Haridas S."/>
            <person name="Lipzen A."/>
            <person name="Grimwood J."/>
            <person name="Schmutz J."/>
            <person name="Clum A."/>
            <person name="Reid I.D."/>
            <person name="Moisan M.C."/>
            <person name="Butler G."/>
            <person name="Nguyen T.T.M."/>
            <person name="Dewar K."/>
            <person name="Conant G."/>
            <person name="Drula E."/>
            <person name="Henrissat B."/>
            <person name="Hansel C."/>
            <person name="Singer S."/>
            <person name="Hutchinson M.I."/>
            <person name="de Vries R.P."/>
            <person name="Natvig D.O."/>
            <person name="Powell A.J."/>
            <person name="Tsang A."/>
            <person name="Grigoriev I.V."/>
        </authorList>
    </citation>
    <scope>NUCLEOTIDE SEQUENCE [LARGE SCALE GENOMIC DNA]</scope>
    <source>
        <strain evidence="1 2">CBS 620.91</strain>
    </source>
</reference>